<gene>
    <name evidence="2" type="ORF">HanXRQr2_Chr05g0237561</name>
</gene>
<sequence>MMIMTIYVKNLNKSSSFSVFTYLGRFLVPLLLVLVLYVPKNINWIVDSVLYLSLWIEVTHFLIFFFNKIRTTMTWKPNLTSDPTRQQQQSSLS</sequence>
<comment type="caution">
    <text evidence="2">The sequence shown here is derived from an EMBL/GenBank/DDBJ whole genome shotgun (WGS) entry which is preliminary data.</text>
</comment>
<keyword evidence="3" id="KW-1185">Reference proteome</keyword>
<dbReference type="AlphaFoldDB" id="A0A9K3J2W0"/>
<dbReference type="Gramene" id="mRNA:HanXRQr2_Chr05g0237561">
    <property type="protein sequence ID" value="CDS:HanXRQr2_Chr05g0237561.1"/>
    <property type="gene ID" value="HanXRQr2_Chr05g0237561"/>
</dbReference>
<evidence type="ECO:0000313" key="3">
    <source>
        <dbReference type="Proteomes" id="UP000215914"/>
    </source>
</evidence>
<evidence type="ECO:0000256" key="1">
    <source>
        <dbReference type="SAM" id="Phobius"/>
    </source>
</evidence>
<evidence type="ECO:0000313" key="2">
    <source>
        <dbReference type="EMBL" id="KAF5807789.1"/>
    </source>
</evidence>
<proteinExistence type="predicted"/>
<accession>A0A9K3J2W0</accession>
<protein>
    <submittedName>
        <fullName evidence="2">Uncharacterized protein</fullName>
    </submittedName>
</protein>
<dbReference type="Proteomes" id="UP000215914">
    <property type="component" value="Unassembled WGS sequence"/>
</dbReference>
<keyword evidence="1" id="KW-0472">Membrane</keyword>
<organism evidence="2 3">
    <name type="scientific">Helianthus annuus</name>
    <name type="common">Common sunflower</name>
    <dbReference type="NCBI Taxonomy" id="4232"/>
    <lineage>
        <taxon>Eukaryota</taxon>
        <taxon>Viridiplantae</taxon>
        <taxon>Streptophyta</taxon>
        <taxon>Embryophyta</taxon>
        <taxon>Tracheophyta</taxon>
        <taxon>Spermatophyta</taxon>
        <taxon>Magnoliopsida</taxon>
        <taxon>eudicotyledons</taxon>
        <taxon>Gunneridae</taxon>
        <taxon>Pentapetalae</taxon>
        <taxon>asterids</taxon>
        <taxon>campanulids</taxon>
        <taxon>Asterales</taxon>
        <taxon>Asteraceae</taxon>
        <taxon>Asteroideae</taxon>
        <taxon>Heliantheae alliance</taxon>
        <taxon>Heliantheae</taxon>
        <taxon>Helianthus</taxon>
    </lineage>
</organism>
<keyword evidence="1" id="KW-0812">Transmembrane</keyword>
<keyword evidence="1" id="KW-1133">Transmembrane helix</keyword>
<feature type="transmembrane region" description="Helical" evidence="1">
    <location>
        <begin position="44"/>
        <end position="66"/>
    </location>
</feature>
<reference evidence="2" key="1">
    <citation type="journal article" date="2017" name="Nature">
        <title>The sunflower genome provides insights into oil metabolism, flowering and Asterid evolution.</title>
        <authorList>
            <person name="Badouin H."/>
            <person name="Gouzy J."/>
            <person name="Grassa C.J."/>
            <person name="Murat F."/>
            <person name="Staton S.E."/>
            <person name="Cottret L."/>
            <person name="Lelandais-Briere C."/>
            <person name="Owens G.L."/>
            <person name="Carrere S."/>
            <person name="Mayjonade B."/>
            <person name="Legrand L."/>
            <person name="Gill N."/>
            <person name="Kane N.C."/>
            <person name="Bowers J.E."/>
            <person name="Hubner S."/>
            <person name="Bellec A."/>
            <person name="Berard A."/>
            <person name="Berges H."/>
            <person name="Blanchet N."/>
            <person name="Boniface M.C."/>
            <person name="Brunel D."/>
            <person name="Catrice O."/>
            <person name="Chaidir N."/>
            <person name="Claudel C."/>
            <person name="Donnadieu C."/>
            <person name="Faraut T."/>
            <person name="Fievet G."/>
            <person name="Helmstetter N."/>
            <person name="King M."/>
            <person name="Knapp S.J."/>
            <person name="Lai Z."/>
            <person name="Le Paslier M.C."/>
            <person name="Lippi Y."/>
            <person name="Lorenzon L."/>
            <person name="Mandel J.R."/>
            <person name="Marage G."/>
            <person name="Marchand G."/>
            <person name="Marquand E."/>
            <person name="Bret-Mestries E."/>
            <person name="Morien E."/>
            <person name="Nambeesan S."/>
            <person name="Nguyen T."/>
            <person name="Pegot-Espagnet P."/>
            <person name="Pouilly N."/>
            <person name="Raftis F."/>
            <person name="Sallet E."/>
            <person name="Schiex T."/>
            <person name="Thomas J."/>
            <person name="Vandecasteele C."/>
            <person name="Vares D."/>
            <person name="Vear F."/>
            <person name="Vautrin S."/>
            <person name="Crespi M."/>
            <person name="Mangin B."/>
            <person name="Burke J.M."/>
            <person name="Salse J."/>
            <person name="Munos S."/>
            <person name="Vincourt P."/>
            <person name="Rieseberg L.H."/>
            <person name="Langlade N.B."/>
        </authorList>
    </citation>
    <scope>NUCLEOTIDE SEQUENCE</scope>
    <source>
        <tissue evidence="2">Leaves</tissue>
    </source>
</reference>
<dbReference type="EMBL" id="MNCJ02000320">
    <property type="protein sequence ID" value="KAF5807789.1"/>
    <property type="molecule type" value="Genomic_DNA"/>
</dbReference>
<name>A0A9K3J2W0_HELAN</name>
<feature type="transmembrane region" description="Helical" evidence="1">
    <location>
        <begin position="20"/>
        <end position="38"/>
    </location>
</feature>
<reference evidence="2" key="2">
    <citation type="submission" date="2020-06" db="EMBL/GenBank/DDBJ databases">
        <title>Helianthus annuus Genome sequencing and assembly Release 2.</title>
        <authorList>
            <person name="Gouzy J."/>
            <person name="Langlade N."/>
            <person name="Munos S."/>
        </authorList>
    </citation>
    <scope>NUCLEOTIDE SEQUENCE</scope>
    <source>
        <tissue evidence="2">Leaves</tissue>
    </source>
</reference>